<gene>
    <name evidence="1" type="ORF">GCM10023333_40720</name>
</gene>
<comment type="caution">
    <text evidence="1">The sequence shown here is derived from an EMBL/GenBank/DDBJ whole genome shotgun (WGS) entry which is preliminary data.</text>
</comment>
<name>A0ABP9FHL0_9GAMM</name>
<sequence>MTLSINIVDQHSSALVSMGVKKSNPSQLTIVYQTCEQYTVQGERYNNYMVVITEGLSNPVGKAPLLIFSGLAASRTPKQLVLDTQLDLLNNNYTVALALGDEIPKTICSYSQLTKGQTGASFVNKVALEAIETTGNELTVCVRYQCLDGVEPAENGDSIVVFDITGCAQAIGSERLNTERRSGVIPVTLKGVQAGALMSVGYYLGNEYGACASRQRFRLQESKA</sequence>
<proteinExistence type="predicted"/>
<reference evidence="2" key="1">
    <citation type="journal article" date="2019" name="Int. J. Syst. Evol. Microbiol.">
        <title>The Global Catalogue of Microorganisms (GCM) 10K type strain sequencing project: providing services to taxonomists for standard genome sequencing and annotation.</title>
        <authorList>
            <consortium name="The Broad Institute Genomics Platform"/>
            <consortium name="The Broad Institute Genome Sequencing Center for Infectious Disease"/>
            <person name="Wu L."/>
            <person name="Ma J."/>
        </authorList>
    </citation>
    <scope>NUCLEOTIDE SEQUENCE [LARGE SCALE GENOMIC DNA]</scope>
    <source>
        <strain evidence="2">JCM 18401</strain>
    </source>
</reference>
<dbReference type="EMBL" id="BAABJZ010000106">
    <property type="protein sequence ID" value="GAA4902470.1"/>
    <property type="molecule type" value="Genomic_DNA"/>
</dbReference>
<accession>A0ABP9FHL0</accession>
<organism evidence="1 2">
    <name type="scientific">Ferrimonas pelagia</name>
    <dbReference type="NCBI Taxonomy" id="1177826"/>
    <lineage>
        <taxon>Bacteria</taxon>
        <taxon>Pseudomonadati</taxon>
        <taxon>Pseudomonadota</taxon>
        <taxon>Gammaproteobacteria</taxon>
        <taxon>Alteromonadales</taxon>
        <taxon>Ferrimonadaceae</taxon>
        <taxon>Ferrimonas</taxon>
    </lineage>
</organism>
<dbReference type="Proteomes" id="UP001499988">
    <property type="component" value="Unassembled WGS sequence"/>
</dbReference>
<evidence type="ECO:0000313" key="2">
    <source>
        <dbReference type="Proteomes" id="UP001499988"/>
    </source>
</evidence>
<protein>
    <submittedName>
        <fullName evidence="1">Uncharacterized protein</fullName>
    </submittedName>
</protein>
<dbReference type="RefSeq" id="WP_345337363.1">
    <property type="nucleotide sequence ID" value="NZ_BAABJZ010000106.1"/>
</dbReference>
<evidence type="ECO:0000313" key="1">
    <source>
        <dbReference type="EMBL" id="GAA4902470.1"/>
    </source>
</evidence>
<keyword evidence="2" id="KW-1185">Reference proteome</keyword>